<comment type="caution">
    <text evidence="1">The sequence shown here is derived from an EMBL/GenBank/DDBJ whole genome shotgun (WGS) entry which is preliminary data.</text>
</comment>
<dbReference type="EMBL" id="VCYI01000008">
    <property type="protein sequence ID" value="MDN7012903.1"/>
    <property type="molecule type" value="Genomic_DNA"/>
</dbReference>
<gene>
    <name evidence="1" type="ORF">FGW20_07590</name>
</gene>
<keyword evidence="2" id="KW-1185">Reference proteome</keyword>
<evidence type="ECO:0000313" key="2">
    <source>
        <dbReference type="Proteomes" id="UP001168423"/>
    </source>
</evidence>
<accession>A0ABT8M3Y6</accession>
<protein>
    <submittedName>
        <fullName evidence="1">Uncharacterized protein</fullName>
    </submittedName>
</protein>
<sequence>MGNNLLYGDQIHIEQIRKYLWSGREYGRAAVIVGSGFSRNAERFSLTTCPFPMWNDLGKMFYDALNLDRVQPYRFTLNIKQVCGRIIRYIHMKRGLSTAAEFLLESNVIPLNPICKMRDLNVRTLKSAQVLPREIMSPCTVCVTRDPYECGGFSRMTADLLHFCHC</sequence>
<organism evidence="1 2">
    <name type="scientific">Methanoculleus methanifontis</name>
    <dbReference type="NCBI Taxonomy" id="2584086"/>
    <lineage>
        <taxon>Archaea</taxon>
        <taxon>Methanobacteriati</taxon>
        <taxon>Methanobacteriota</taxon>
        <taxon>Stenosarchaea group</taxon>
        <taxon>Methanomicrobia</taxon>
        <taxon>Methanomicrobiales</taxon>
        <taxon>Methanomicrobiaceae</taxon>
        <taxon>Methanoculleus</taxon>
    </lineage>
</organism>
<proteinExistence type="predicted"/>
<dbReference type="Proteomes" id="UP001168423">
    <property type="component" value="Unassembled WGS sequence"/>
</dbReference>
<reference evidence="1" key="1">
    <citation type="submission" date="2019-05" db="EMBL/GenBank/DDBJ databases">
        <title>Isolation and characterization of methanogens from the cold seep sediment at Four-Way Closure Ridge.</title>
        <authorList>
            <person name="You Y.-T."/>
            <person name="Chen S.-C."/>
            <person name="Zhang W.-L."/>
            <person name="Lai M.-C."/>
        </authorList>
    </citation>
    <scope>NUCLEOTIDE SEQUENCE</scope>
    <source>
        <strain evidence="1">FWC-SCC3</strain>
    </source>
</reference>
<name>A0ABT8M3Y6_9EURY</name>
<evidence type="ECO:0000313" key="1">
    <source>
        <dbReference type="EMBL" id="MDN7012903.1"/>
    </source>
</evidence>